<accession>A0A6I4USP9</accession>
<feature type="chain" id="PRO_5026170685" evidence="2">
    <location>
        <begin position="24"/>
        <end position="175"/>
    </location>
</feature>
<keyword evidence="4" id="KW-1185">Reference proteome</keyword>
<sequence length="175" mass="18676">MIAIRTLAAAVLAGTLLASGAHARTDHEAVVRLMAECARIGEIGARVACYDKTIEAAQLIAAAATVQAEPKIAAPAPAERPPAGFGAESLPKPEPVREARPAEEIEARVRTARQTEPGLYLLTLEDGAQWRFADAAPPSYDPPRAGSKIVLRSGALGSFLMRYADQRSLRIQRVR</sequence>
<feature type="signal peptide" evidence="2">
    <location>
        <begin position="1"/>
        <end position="23"/>
    </location>
</feature>
<gene>
    <name evidence="3" type="ORF">GRI75_07495</name>
</gene>
<comment type="caution">
    <text evidence="3">The sequence shown here is derived from an EMBL/GenBank/DDBJ whole genome shotgun (WGS) entry which is preliminary data.</text>
</comment>
<evidence type="ECO:0000313" key="4">
    <source>
        <dbReference type="Proteomes" id="UP000469159"/>
    </source>
</evidence>
<evidence type="ECO:0000313" key="3">
    <source>
        <dbReference type="EMBL" id="MXP41486.1"/>
    </source>
</evidence>
<evidence type="ECO:0000256" key="2">
    <source>
        <dbReference type="SAM" id="SignalP"/>
    </source>
</evidence>
<reference evidence="3 4" key="1">
    <citation type="submission" date="2019-12" db="EMBL/GenBank/DDBJ databases">
        <title>Genomic-based taxomic classification of the family Erythrobacteraceae.</title>
        <authorList>
            <person name="Xu L."/>
        </authorList>
    </citation>
    <scope>NUCLEOTIDE SEQUENCE [LARGE SCALE GENOMIC DNA]</scope>
    <source>
        <strain evidence="3 4">MCCC 1K02066</strain>
    </source>
</reference>
<organism evidence="3 4">
    <name type="scientific">Croceibacterium soli</name>
    <dbReference type="NCBI Taxonomy" id="1739690"/>
    <lineage>
        <taxon>Bacteria</taxon>
        <taxon>Pseudomonadati</taxon>
        <taxon>Pseudomonadota</taxon>
        <taxon>Alphaproteobacteria</taxon>
        <taxon>Sphingomonadales</taxon>
        <taxon>Erythrobacteraceae</taxon>
        <taxon>Croceibacterium</taxon>
    </lineage>
</organism>
<protein>
    <submittedName>
        <fullName evidence="3">Uncharacterized protein</fullName>
    </submittedName>
</protein>
<dbReference type="Proteomes" id="UP000469159">
    <property type="component" value="Unassembled WGS sequence"/>
</dbReference>
<keyword evidence="2" id="KW-0732">Signal</keyword>
<proteinExistence type="predicted"/>
<name>A0A6I4USP9_9SPHN</name>
<feature type="compositionally biased region" description="Low complexity" evidence="1">
    <location>
        <begin position="75"/>
        <end position="88"/>
    </location>
</feature>
<evidence type="ECO:0000256" key="1">
    <source>
        <dbReference type="SAM" id="MobiDB-lite"/>
    </source>
</evidence>
<dbReference type="EMBL" id="WTYK01000003">
    <property type="protein sequence ID" value="MXP41486.1"/>
    <property type="molecule type" value="Genomic_DNA"/>
</dbReference>
<dbReference type="AlphaFoldDB" id="A0A6I4USP9"/>
<dbReference type="RefSeq" id="WP_160746329.1">
    <property type="nucleotide sequence ID" value="NZ_WTYK01000003.1"/>
</dbReference>
<feature type="region of interest" description="Disordered" evidence="1">
    <location>
        <begin position="75"/>
        <end position="102"/>
    </location>
</feature>
<dbReference type="OrthoDB" id="7596780at2"/>